<evidence type="ECO:0000313" key="2">
    <source>
        <dbReference type="Proteomes" id="UP000557509"/>
    </source>
</evidence>
<gene>
    <name evidence="1" type="ORF">TGRH88_059680</name>
</gene>
<sequence>MSASVASEGQENEALPHISLLLVSSIASCSVCCAASHQAREIVSLHFSGWRLRPQFWMLNQSQAITVRGDDGEKLLPSAAYNRKDSLCSCCGGLPLDDESEAKQRRDRLRCMFSQLREAMRFTLSVPQFLQTMPTVVQGLSPSPLAYARFWKSVAWTWAGHVHLLFLTTNRVRNLCPSRVDEVNRLLHMEEEGPIHLRVDNTVNRRVNLYTNTLFVSVLMRPSLSCRVSPLYVSSRVVWEPGAFVYCTMHRSTGSAVVLPNRELG</sequence>
<dbReference type="Proteomes" id="UP000557509">
    <property type="component" value="Unassembled WGS sequence"/>
</dbReference>
<reference evidence="1 2" key="1">
    <citation type="submission" date="2020-03" db="EMBL/GenBank/DDBJ databases">
        <title>Genome sequence of Toxoplasma gondii RH-88 strain.</title>
        <authorList>
            <person name="Lorenzi H.A."/>
            <person name="Venepally P."/>
            <person name="Rozenberg A."/>
            <person name="Sibley D."/>
        </authorList>
    </citation>
    <scope>NUCLEOTIDE SEQUENCE [LARGE SCALE GENOMIC DNA]</scope>
    <source>
        <strain evidence="1 2">RH-88</strain>
    </source>
</reference>
<dbReference type="AlphaFoldDB" id="A0A7J6JW94"/>
<keyword evidence="2" id="KW-1185">Reference proteome</keyword>
<comment type="caution">
    <text evidence="1">The sequence shown here is derived from an EMBL/GenBank/DDBJ whole genome shotgun (WGS) entry which is preliminary data.</text>
</comment>
<accession>A0A7J6JW94</accession>
<proteinExistence type="predicted"/>
<name>A0A7J6JW94_TOXGO</name>
<dbReference type="EMBL" id="JAAUHK010000197">
    <property type="protein sequence ID" value="KAF4638361.1"/>
    <property type="molecule type" value="Genomic_DNA"/>
</dbReference>
<protein>
    <submittedName>
        <fullName evidence="1">Uncharacterized protein</fullName>
    </submittedName>
</protein>
<organism evidence="1 2">
    <name type="scientific">Toxoplasma gondii</name>
    <dbReference type="NCBI Taxonomy" id="5811"/>
    <lineage>
        <taxon>Eukaryota</taxon>
        <taxon>Sar</taxon>
        <taxon>Alveolata</taxon>
        <taxon>Apicomplexa</taxon>
        <taxon>Conoidasida</taxon>
        <taxon>Coccidia</taxon>
        <taxon>Eucoccidiorida</taxon>
        <taxon>Eimeriorina</taxon>
        <taxon>Sarcocystidae</taxon>
        <taxon>Toxoplasma</taxon>
    </lineage>
</organism>
<evidence type="ECO:0000313" key="1">
    <source>
        <dbReference type="EMBL" id="KAF4638361.1"/>
    </source>
</evidence>